<dbReference type="GO" id="GO:0005975">
    <property type="term" value="P:carbohydrate metabolic process"/>
    <property type="evidence" value="ECO:0007669"/>
    <property type="project" value="InterPro"/>
</dbReference>
<evidence type="ECO:0000256" key="2">
    <source>
        <dbReference type="ARBA" id="ARBA00012729"/>
    </source>
</evidence>
<dbReference type="PANTHER" id="PTHR11177">
    <property type="entry name" value="CHITINASE"/>
    <property type="match status" value="1"/>
</dbReference>
<feature type="disulfide bond" evidence="4">
    <location>
        <begin position="777"/>
        <end position="792"/>
    </location>
</feature>
<dbReference type="PROSITE" id="PS51910">
    <property type="entry name" value="GH18_2"/>
    <property type="match status" value="1"/>
</dbReference>
<dbReference type="Gene3D" id="3.20.20.80">
    <property type="entry name" value="Glycosidases"/>
    <property type="match status" value="1"/>
</dbReference>
<dbReference type="CDD" id="cd11618">
    <property type="entry name" value="ChtBD1_1"/>
    <property type="match status" value="3"/>
</dbReference>
<keyword evidence="9" id="KW-1185">Reference proteome</keyword>
<dbReference type="EC" id="3.2.1.14" evidence="2"/>
<comment type="caution">
    <text evidence="8">The sequence shown here is derived from an EMBL/GenBank/DDBJ whole genome shotgun (WGS) entry which is preliminary data.</text>
</comment>
<dbReference type="InterPro" id="IPR036861">
    <property type="entry name" value="Endochitinase-like_sf"/>
</dbReference>
<dbReference type="SUPFAM" id="SSF51445">
    <property type="entry name" value="(Trans)glycosidases"/>
    <property type="match status" value="1"/>
</dbReference>
<dbReference type="AlphaFoldDB" id="A0A8H8R407"/>
<dbReference type="InterPro" id="IPR001002">
    <property type="entry name" value="Chitin-bd_1"/>
</dbReference>
<evidence type="ECO:0000256" key="5">
    <source>
        <dbReference type="SAM" id="SignalP"/>
    </source>
</evidence>
<dbReference type="InterPro" id="IPR017853">
    <property type="entry name" value="GH"/>
</dbReference>
<dbReference type="PANTHER" id="PTHR11177:SF333">
    <property type="entry name" value="CHITINASE"/>
    <property type="match status" value="1"/>
</dbReference>
<feature type="domain" description="Chitin-binding type-1" evidence="6">
    <location>
        <begin position="584"/>
        <end position="630"/>
    </location>
</feature>
<dbReference type="SUPFAM" id="SSF54556">
    <property type="entry name" value="Chitinase insertion domain"/>
    <property type="match status" value="1"/>
</dbReference>
<evidence type="ECO:0000256" key="3">
    <source>
        <dbReference type="ARBA" id="ARBA00022669"/>
    </source>
</evidence>
<dbReference type="Gene3D" id="3.10.50.10">
    <property type="match status" value="1"/>
</dbReference>
<feature type="chain" id="PRO_5034662179" description="chitinase" evidence="5">
    <location>
        <begin position="25"/>
        <end position="819"/>
    </location>
</feature>
<dbReference type="RefSeq" id="XP_031006019.1">
    <property type="nucleotide sequence ID" value="XM_031149218.1"/>
</dbReference>
<feature type="domain" description="GH18" evidence="7">
    <location>
        <begin position="233"/>
        <end position="586"/>
    </location>
</feature>
<feature type="disulfide bond" evidence="4">
    <location>
        <begin position="670"/>
        <end position="684"/>
    </location>
</feature>
<keyword evidence="4" id="KW-1015">Disulfide bond</keyword>
<dbReference type="SUPFAM" id="SSF57016">
    <property type="entry name" value="Plant lectins/antimicrobial peptides"/>
    <property type="match status" value="4"/>
</dbReference>
<dbReference type="SMART" id="SM00636">
    <property type="entry name" value="Glyco_18"/>
    <property type="match status" value="1"/>
</dbReference>
<protein>
    <recommendedName>
        <fullName evidence="2">chitinase</fullName>
        <ecNumber evidence="2">3.2.1.14</ecNumber>
    </recommendedName>
</protein>
<reference evidence="8 9" key="1">
    <citation type="submission" date="2018-05" db="EMBL/GenBank/DDBJ databases">
        <title>Genome sequencing and assembly of the regulated plant pathogen Lachnellula willkommii and related sister species for the development of diagnostic species identification markers.</title>
        <authorList>
            <person name="Giroux E."/>
            <person name="Bilodeau G."/>
        </authorList>
    </citation>
    <scope>NUCLEOTIDE SEQUENCE [LARGE SCALE GENOMIC DNA]</scope>
    <source>
        <strain evidence="8 9">CBS 185.66</strain>
    </source>
</reference>
<feature type="disulfide bond" evidence="4">
    <location>
        <begin position="601"/>
        <end position="615"/>
    </location>
</feature>
<dbReference type="OrthoDB" id="73875at2759"/>
<feature type="disulfide bond" evidence="4">
    <location>
        <begin position="738"/>
        <end position="752"/>
    </location>
</feature>
<comment type="similarity">
    <text evidence="1">Belongs to the glycosyl hydrolase 18 family. Chitinase class V subfamily.</text>
</comment>
<dbReference type="InterPro" id="IPR050314">
    <property type="entry name" value="Glycosyl_Hydrlase_18"/>
</dbReference>
<evidence type="ECO:0000259" key="6">
    <source>
        <dbReference type="PROSITE" id="PS50941"/>
    </source>
</evidence>
<dbReference type="GO" id="GO:0008061">
    <property type="term" value="F:chitin binding"/>
    <property type="evidence" value="ECO:0007669"/>
    <property type="project" value="UniProtKB-UniRule"/>
</dbReference>
<evidence type="ECO:0000259" key="7">
    <source>
        <dbReference type="PROSITE" id="PS51910"/>
    </source>
</evidence>
<feature type="disulfide bond" evidence="4">
    <location>
        <begin position="791"/>
        <end position="805"/>
    </location>
</feature>
<dbReference type="Pfam" id="PF00704">
    <property type="entry name" value="Glyco_hydro_18"/>
    <property type="match status" value="1"/>
</dbReference>
<feature type="disulfide bond" evidence="4">
    <location>
        <begin position="587"/>
        <end position="602"/>
    </location>
</feature>
<dbReference type="InterPro" id="IPR001223">
    <property type="entry name" value="Glyco_hydro18_cat"/>
</dbReference>
<dbReference type="GeneID" id="41984454"/>
<feature type="disulfide bond" evidence="4">
    <location>
        <begin position="724"/>
        <end position="739"/>
    </location>
</feature>
<evidence type="ECO:0000313" key="9">
    <source>
        <dbReference type="Proteomes" id="UP000431533"/>
    </source>
</evidence>
<evidence type="ECO:0000256" key="1">
    <source>
        <dbReference type="ARBA" id="ARBA00008682"/>
    </source>
</evidence>
<accession>A0A8H8R407</accession>
<organism evidence="8 9">
    <name type="scientific">Lachnellula hyalina</name>
    <dbReference type="NCBI Taxonomy" id="1316788"/>
    <lineage>
        <taxon>Eukaryota</taxon>
        <taxon>Fungi</taxon>
        <taxon>Dikarya</taxon>
        <taxon>Ascomycota</taxon>
        <taxon>Pezizomycotina</taxon>
        <taxon>Leotiomycetes</taxon>
        <taxon>Helotiales</taxon>
        <taxon>Lachnaceae</taxon>
        <taxon>Lachnellula</taxon>
    </lineage>
</organism>
<feature type="domain" description="Chitin-binding type-1" evidence="6">
    <location>
        <begin position="721"/>
        <end position="767"/>
    </location>
</feature>
<dbReference type="Proteomes" id="UP000431533">
    <property type="component" value="Unassembled WGS sequence"/>
</dbReference>
<feature type="domain" description="Chitin-binding type-1" evidence="6">
    <location>
        <begin position="774"/>
        <end position="819"/>
    </location>
</feature>
<feature type="domain" description="Chitin-binding type-1" evidence="6">
    <location>
        <begin position="654"/>
        <end position="697"/>
    </location>
</feature>
<dbReference type="PROSITE" id="PS50941">
    <property type="entry name" value="CHIT_BIND_I_2"/>
    <property type="match status" value="4"/>
</dbReference>
<keyword evidence="3 4" id="KW-0147">Chitin-binding</keyword>
<dbReference type="SMART" id="SM00270">
    <property type="entry name" value="ChtBD1"/>
    <property type="match status" value="4"/>
</dbReference>
<name>A0A8H8R407_9HELO</name>
<dbReference type="GO" id="GO:0008843">
    <property type="term" value="F:endochitinase activity"/>
    <property type="evidence" value="ECO:0007669"/>
    <property type="project" value="UniProtKB-EC"/>
</dbReference>
<keyword evidence="5" id="KW-0732">Signal</keyword>
<comment type="caution">
    <text evidence="4">Lacks conserved residue(s) required for the propagation of feature annotation.</text>
</comment>
<dbReference type="EMBL" id="QGMH01000052">
    <property type="protein sequence ID" value="TVY27231.1"/>
    <property type="molecule type" value="Genomic_DNA"/>
</dbReference>
<evidence type="ECO:0000256" key="4">
    <source>
        <dbReference type="PROSITE-ProRule" id="PRU00261"/>
    </source>
</evidence>
<gene>
    <name evidence="8" type="primary">CHIT1</name>
    <name evidence="8" type="ORF">LHYA1_G004256</name>
</gene>
<evidence type="ECO:0000313" key="8">
    <source>
        <dbReference type="EMBL" id="TVY27231.1"/>
    </source>
</evidence>
<dbReference type="InterPro" id="IPR029070">
    <property type="entry name" value="Chitinase_insertion_sf"/>
</dbReference>
<feature type="signal peptide" evidence="5">
    <location>
        <begin position="1"/>
        <end position="24"/>
    </location>
</feature>
<sequence length="819" mass="87438">MYPSVILSAWTFLQVVLYSATSHAQLVPPPHFYNTTSAFISPRRNVISQQDLSLAPPIPILDIGLQHMLGQMGANATRAENVSNAEADGRPPPPEVSKFTLSYQKNAPAECGPGQPCADQSCCNSVRRQMWIQTLQLCLVCCDDLYLELRCPCYVWSRLATRAAEMRLEPMLFLLWVLRCEYLEHSTAIITTDNYQATDAHCATQGQTPCQPGFGDCQVMSAPNCTTKTASKGRRVAYYQSGGANRACDRVYPSQIDTTGLTHLNFAFASIDPVTFSVTAADPKDFLLYHQFTTLSSPHRLQTWISIGGGGFSGPGPTHTTWSDLSSTPSNRAAFISSLVGFMHKWGFQGADLDWETPAQPDSGGKPEDTANLELLIKEMRTAFGTKYGISLALPNDFNYLAAFNPIALQPYVSFFNFMAYDLHGPWETARLGALLRPQAALPDIERTLLPIWFDGLDASKLNLGLPYYGRGATVSSTSCVDLNCPYSGLSHAGQCSSEAGILSLKEIQDIIAQRHLIPKVLLGIFQKSITFDDQWISYDDSDTITQKTQWADQHCFGGTMIWSVDLANGNGSPDPLALKVSTDGTCGKISTCFGSHFGDCCSGNSFCGSSKDFCSARKGCQDQFGVCDEDSSPFSISSIPSTPAAAPTAVSVDGSCNDKTCQGSAFGNCCSQYNFCGSTPDHCGKGCQPGLGSCAGDVKSSSTISSTPVSTPTSLSVSKDASCGAGKTCKGSDFGNCCSKNGWCGSTPDYCSLDKGCNPAVGLCGDNLKMTVDGSCGSGKICLGSSFGDCCSSHGWCGKTSDYCSSANGCQSAFGSCS</sequence>
<proteinExistence type="inferred from homology"/>
<dbReference type="Gene3D" id="3.30.60.10">
    <property type="entry name" value="Endochitinase-like"/>
    <property type="match status" value="4"/>
</dbReference>
<dbReference type="InterPro" id="IPR011583">
    <property type="entry name" value="Chitinase_II/V-like_cat"/>
</dbReference>